<feature type="binding site" evidence="17">
    <location>
        <position position="380"/>
    </location>
    <ligand>
        <name>UDP-N-acetyl-alpha-D-glucosamine</name>
        <dbReference type="ChEBI" id="CHEBI:57705"/>
    </ligand>
</feature>
<feature type="region of interest" description="Pyrophosphorylase" evidence="17">
    <location>
        <begin position="1"/>
        <end position="259"/>
    </location>
</feature>
<name>G4CYD6_9ACTN</name>
<feature type="binding site" evidence="17">
    <location>
        <position position="164"/>
    </location>
    <ligand>
        <name>UDP-N-acetyl-alpha-D-glucosamine</name>
        <dbReference type="ChEBI" id="CHEBI:57705"/>
    </ligand>
</feature>
<comment type="catalytic activity">
    <reaction evidence="14 17">
        <text>alpha-D-glucosamine 1-phosphate + acetyl-CoA = N-acetyl-alpha-D-glucosamine 1-phosphate + CoA + H(+)</text>
        <dbReference type="Rhea" id="RHEA:13725"/>
        <dbReference type="ChEBI" id="CHEBI:15378"/>
        <dbReference type="ChEBI" id="CHEBI:57287"/>
        <dbReference type="ChEBI" id="CHEBI:57288"/>
        <dbReference type="ChEBI" id="CHEBI:57776"/>
        <dbReference type="ChEBI" id="CHEBI:58516"/>
        <dbReference type="EC" id="2.3.1.157"/>
    </reaction>
</comment>
<gene>
    <name evidence="17 20" type="primary">glmU</name>
    <name evidence="20" type="ORF">HMPREF9153_1543</name>
</gene>
<comment type="catalytic activity">
    <reaction evidence="15 17">
        <text>N-acetyl-alpha-D-glucosamine 1-phosphate + UTP + H(+) = UDP-N-acetyl-alpha-D-glucosamine + diphosphate</text>
        <dbReference type="Rhea" id="RHEA:13509"/>
        <dbReference type="ChEBI" id="CHEBI:15378"/>
        <dbReference type="ChEBI" id="CHEBI:33019"/>
        <dbReference type="ChEBI" id="CHEBI:46398"/>
        <dbReference type="ChEBI" id="CHEBI:57705"/>
        <dbReference type="ChEBI" id="CHEBI:57776"/>
        <dbReference type="EC" id="2.7.7.23"/>
    </reaction>
</comment>
<dbReference type="InterPro" id="IPR011004">
    <property type="entry name" value="Trimer_LpxA-like_sf"/>
</dbReference>
<evidence type="ECO:0000256" key="12">
    <source>
        <dbReference type="ARBA" id="ARBA00023315"/>
    </source>
</evidence>
<keyword evidence="9 17" id="KW-0133">Cell shape</keyword>
<dbReference type="SUPFAM" id="SSF53448">
    <property type="entry name" value="Nucleotide-diphospho-sugar transferases"/>
    <property type="match status" value="1"/>
</dbReference>
<dbReference type="Proteomes" id="UP000005332">
    <property type="component" value="Unassembled WGS sequence"/>
</dbReference>
<dbReference type="Gene3D" id="3.90.550.10">
    <property type="entry name" value="Spore Coat Polysaccharide Biosynthesis Protein SpsA, Chain A"/>
    <property type="match status" value="1"/>
</dbReference>
<evidence type="ECO:0000256" key="5">
    <source>
        <dbReference type="ARBA" id="ARBA00022695"/>
    </source>
</evidence>
<dbReference type="GO" id="GO:0008360">
    <property type="term" value="P:regulation of cell shape"/>
    <property type="evidence" value="ECO:0007669"/>
    <property type="project" value="UniProtKB-KW"/>
</dbReference>
<evidence type="ECO:0000256" key="1">
    <source>
        <dbReference type="ARBA" id="ARBA00007707"/>
    </source>
</evidence>
<dbReference type="GO" id="GO:0006048">
    <property type="term" value="P:UDP-N-acetylglucosamine biosynthetic process"/>
    <property type="evidence" value="ECO:0007669"/>
    <property type="project" value="UniProtKB-UniPathway"/>
</dbReference>
<feature type="binding site" evidence="17">
    <location>
        <position position="178"/>
    </location>
    <ligand>
        <name>UDP-N-acetyl-alpha-D-glucosamine</name>
        <dbReference type="ChEBI" id="CHEBI:57705"/>
    </ligand>
</feature>
<feature type="binding site" evidence="17">
    <location>
        <begin position="125"/>
        <end position="127"/>
    </location>
    <ligand>
        <name>UDP-N-acetyl-alpha-D-glucosamine</name>
        <dbReference type="ChEBI" id="CHEBI:57705"/>
    </ligand>
</feature>
<evidence type="ECO:0000256" key="16">
    <source>
        <dbReference type="ARBA" id="ARBA00049628"/>
    </source>
</evidence>
<keyword evidence="10 17" id="KW-0573">Peptidoglycan synthesis</keyword>
<feature type="binding site" evidence="17">
    <location>
        <position position="97"/>
    </location>
    <ligand>
        <name>UDP-N-acetyl-alpha-D-glucosamine</name>
        <dbReference type="ChEBI" id="CHEBI:57705"/>
    </ligand>
</feature>
<keyword evidence="7 17" id="KW-0677">Repeat</keyword>
<evidence type="ECO:0000256" key="7">
    <source>
        <dbReference type="ARBA" id="ARBA00022737"/>
    </source>
</evidence>
<dbReference type="EMBL" id="AGBA01000013">
    <property type="protein sequence ID" value="EGY78000.1"/>
    <property type="molecule type" value="Genomic_DNA"/>
</dbReference>
<feature type="binding site" evidence="17">
    <location>
        <position position="395"/>
    </location>
    <ligand>
        <name>UDP-N-acetyl-alpha-D-glucosamine</name>
        <dbReference type="ChEBI" id="CHEBI:57705"/>
    </ligand>
</feature>
<keyword evidence="4 17" id="KW-0808">Transferase</keyword>
<dbReference type="GO" id="GO:0071555">
    <property type="term" value="P:cell wall organization"/>
    <property type="evidence" value="ECO:0007669"/>
    <property type="project" value="UniProtKB-KW"/>
</dbReference>
<keyword evidence="12 17" id="KW-0012">Acyltransferase</keyword>
<dbReference type="CDD" id="cd02540">
    <property type="entry name" value="GT2_GlmU_N_bac"/>
    <property type="match status" value="1"/>
</dbReference>
<feature type="region of interest" description="Linker" evidence="17">
    <location>
        <begin position="260"/>
        <end position="280"/>
    </location>
</feature>
<feature type="region of interest" description="Disordered" evidence="18">
    <location>
        <begin position="419"/>
        <end position="441"/>
    </location>
</feature>
<dbReference type="GO" id="GO:0016020">
    <property type="term" value="C:membrane"/>
    <property type="evidence" value="ECO:0007669"/>
    <property type="project" value="GOC"/>
</dbReference>
<dbReference type="PANTHER" id="PTHR43584">
    <property type="entry name" value="NUCLEOTIDYL TRANSFERASE"/>
    <property type="match status" value="1"/>
</dbReference>
<feature type="region of interest" description="Disordered" evidence="18">
    <location>
        <begin position="1"/>
        <end position="21"/>
    </location>
</feature>
<feature type="active site" description="Proton acceptor" evidence="17">
    <location>
        <position position="392"/>
    </location>
</feature>
<proteinExistence type="inferred from homology"/>
<feature type="binding site" evidence="17">
    <location>
        <position position="127"/>
    </location>
    <ligand>
        <name>Mg(2+)</name>
        <dbReference type="ChEBI" id="CHEBI:18420"/>
    </ligand>
</feature>
<keyword evidence="5 17" id="KW-0548">Nucleotidyltransferase</keyword>
<feature type="binding site" evidence="17">
    <location>
        <position position="409"/>
    </location>
    <ligand>
        <name>acetyl-CoA</name>
        <dbReference type="ChEBI" id="CHEBI:57288"/>
    </ligand>
</feature>
<dbReference type="InterPro" id="IPR025877">
    <property type="entry name" value="MobA-like_NTP_Trfase"/>
</dbReference>
<feature type="binding site" evidence="17">
    <location>
        <position position="257"/>
    </location>
    <ligand>
        <name>Mg(2+)</name>
        <dbReference type="ChEBI" id="CHEBI:18420"/>
    </ligand>
</feature>
<feature type="binding site" evidence="17">
    <location>
        <position position="257"/>
    </location>
    <ligand>
        <name>UDP-N-acetyl-alpha-D-glucosamine</name>
        <dbReference type="ChEBI" id="CHEBI:57705"/>
    </ligand>
</feature>
<dbReference type="GO" id="GO:0000902">
    <property type="term" value="P:cell morphogenesis"/>
    <property type="evidence" value="ECO:0007669"/>
    <property type="project" value="UniProtKB-UniRule"/>
</dbReference>
<evidence type="ECO:0000256" key="13">
    <source>
        <dbReference type="ARBA" id="ARBA00023316"/>
    </source>
</evidence>
<dbReference type="Pfam" id="PF12804">
    <property type="entry name" value="NTP_transf_3"/>
    <property type="match status" value="1"/>
</dbReference>
<comment type="pathway">
    <text evidence="17">Nucleotide-sugar biosynthesis; UDP-N-acetyl-alpha-D-glucosamine biosynthesis; UDP-N-acetyl-alpha-D-glucosamine from N-acetyl-alpha-D-glucosamine 1-phosphate: step 1/1.</text>
</comment>
<evidence type="ECO:0000256" key="4">
    <source>
        <dbReference type="ARBA" id="ARBA00022679"/>
    </source>
</evidence>
<dbReference type="AlphaFoldDB" id="G4CYD6"/>
<evidence type="ECO:0000256" key="17">
    <source>
        <dbReference type="HAMAP-Rule" id="MF_01631"/>
    </source>
</evidence>
<dbReference type="HAMAP" id="MF_01631">
    <property type="entry name" value="GlmU"/>
    <property type="match status" value="1"/>
</dbReference>
<evidence type="ECO:0000256" key="11">
    <source>
        <dbReference type="ARBA" id="ARBA00023268"/>
    </source>
</evidence>
<comment type="cofactor">
    <cofactor evidence="17">
        <name>Mg(2+)</name>
        <dbReference type="ChEBI" id="CHEBI:18420"/>
    </cofactor>
    <text evidence="17">Binds 1 Mg(2+) ion per subunit.</text>
</comment>
<evidence type="ECO:0000256" key="2">
    <source>
        <dbReference type="ARBA" id="ARBA00007947"/>
    </source>
</evidence>
<keyword evidence="6 17" id="KW-0479">Metal-binding</keyword>
<dbReference type="GO" id="GO:0005737">
    <property type="term" value="C:cytoplasm"/>
    <property type="evidence" value="ECO:0007669"/>
    <property type="project" value="UniProtKB-SubCell"/>
</dbReference>
<comment type="subunit">
    <text evidence="17">Homotrimer.</text>
</comment>
<organism evidence="20 21">
    <name type="scientific">Cutibacterium avidum ATCC 25577</name>
    <dbReference type="NCBI Taxonomy" id="997355"/>
    <lineage>
        <taxon>Bacteria</taxon>
        <taxon>Bacillati</taxon>
        <taxon>Actinomycetota</taxon>
        <taxon>Actinomycetes</taxon>
        <taxon>Propionibacteriales</taxon>
        <taxon>Propionibacteriaceae</taxon>
        <taxon>Cutibacterium</taxon>
    </lineage>
</organism>
<comment type="similarity">
    <text evidence="1 17">In the C-terminal section; belongs to the transferase hexapeptide repeat family.</text>
</comment>
<dbReference type="SUPFAM" id="SSF51161">
    <property type="entry name" value="Trimeric LpxA-like enzymes"/>
    <property type="match status" value="1"/>
</dbReference>
<evidence type="ECO:0000256" key="3">
    <source>
        <dbReference type="ARBA" id="ARBA00022490"/>
    </source>
</evidence>
<keyword evidence="13 17" id="KW-0961">Cell wall biogenesis/degradation</keyword>
<comment type="similarity">
    <text evidence="2 17">In the N-terminal section; belongs to the N-acetylglucosamine-1-phosphate uridyltransferase family.</text>
</comment>
<evidence type="ECO:0000259" key="19">
    <source>
        <dbReference type="Pfam" id="PF12804"/>
    </source>
</evidence>
<feature type="binding site" evidence="17">
    <location>
        <position position="362"/>
    </location>
    <ligand>
        <name>UDP-N-acetyl-alpha-D-glucosamine</name>
        <dbReference type="ChEBI" id="CHEBI:57705"/>
    </ligand>
</feature>
<dbReference type="PANTHER" id="PTHR43584:SF3">
    <property type="entry name" value="BIFUNCTIONAL PROTEIN GLMU"/>
    <property type="match status" value="1"/>
</dbReference>
<keyword evidence="8 17" id="KW-0460">Magnesium</keyword>
<comment type="caution">
    <text evidence="20">The sequence shown here is derived from an EMBL/GenBank/DDBJ whole genome shotgun (WGS) entry which is preliminary data.</text>
</comment>
<evidence type="ECO:0000256" key="15">
    <source>
        <dbReference type="ARBA" id="ARBA00048493"/>
    </source>
</evidence>
<dbReference type="Gene3D" id="2.160.10.10">
    <property type="entry name" value="Hexapeptide repeat proteins"/>
    <property type="match status" value="1"/>
</dbReference>
<dbReference type="EC" id="2.7.7.23" evidence="17"/>
<evidence type="ECO:0000256" key="18">
    <source>
        <dbReference type="SAM" id="MobiDB-lite"/>
    </source>
</evidence>
<dbReference type="EC" id="2.3.1.157" evidence="17"/>
<dbReference type="NCBIfam" id="TIGR01173">
    <property type="entry name" value="glmU"/>
    <property type="match status" value="1"/>
</dbReference>
<keyword evidence="3 17" id="KW-0963">Cytoplasm</keyword>
<feature type="domain" description="MobA-like NTP transferase" evidence="19">
    <location>
        <begin position="27"/>
        <end position="156"/>
    </location>
</feature>
<comment type="subcellular location">
    <subcellularLocation>
        <location evidence="17">Cytoplasm</location>
    </subcellularLocation>
</comment>
<dbReference type="UniPathway" id="UPA00973"/>
<evidence type="ECO:0000313" key="20">
    <source>
        <dbReference type="EMBL" id="EGY78000.1"/>
    </source>
</evidence>
<comment type="function">
    <text evidence="16 17">Catalyzes the last two sequential reactions in the de novo biosynthetic pathway for UDP-N-acetylglucosamine (UDP-GlcNAc). The C-terminal domain catalyzes the transfer of acetyl group from acetyl coenzyme A to glucosamine-1-phosphate (GlcN-1-P) to produce N-acetylglucosamine-1-phosphate (GlcNAc-1-P), which is converted into UDP-GlcNAc by the transfer of uridine 5-monophosphate (from uridine 5-triphosphate), a reaction catalyzed by the N-terminal domain.</text>
</comment>
<evidence type="ECO:0000256" key="6">
    <source>
        <dbReference type="ARBA" id="ARBA00022723"/>
    </source>
</evidence>
<feature type="region of interest" description="N-acetyltransferase" evidence="17">
    <location>
        <begin position="281"/>
        <end position="441"/>
    </location>
</feature>
<sequence length="441" mass="46686">MPHPNWGSTVTSSPSTDRTENDGVAAVIVLAAGGGTRMKSSKSKLLHEVAGRPMLSWAIGAARGLSPEHLVVVVGHRRDQVEAHLADDAPDVTTAVQAEQKGTGHAVACGLEGLGQLHGEVVVTYGDVPMLTGETLQQMVEVHRERRNLVTVLTAEVDDPTGYGRILRDGETVVGIVEHKDADEAQRAVREINSGIYVFDAEALRDGVSKLSNDNAQGEYYLTDVVTMAADGTVEVPGRGRVGAFRTDDVWQTEGVNDRVQLARMNAEVNRRIVTAWMRSGVTVIDPSSTWIQPDVDLANDVTLYPDVFLSGATTIASGATIGPDVTVTDSEIREGATITRSEITLAVVGEGVRVGPFSNIRPGSVLDRDAKVGAFVETKNTHVGTEAVIPHMAYVGDSEVTAGSSVVAGSVLSRECAAPATDSDVMSDSQDDTLNPEADQ</sequence>
<dbReference type="PATRIC" id="fig|997355.3.peg.1517"/>
<comment type="pathway">
    <text evidence="17">Nucleotide-sugar biosynthesis; UDP-N-acetyl-alpha-D-glucosamine biosynthesis; N-acetyl-alpha-D-glucosamine 1-phosphate from alpha-D-glucosamine 6-phosphate (route II): step 2/2.</text>
</comment>
<feature type="binding site" evidence="17">
    <location>
        <position position="193"/>
    </location>
    <ligand>
        <name>UDP-N-acetyl-alpha-D-glucosamine</name>
        <dbReference type="ChEBI" id="CHEBI:57705"/>
    </ligand>
</feature>
<dbReference type="GO" id="GO:0003977">
    <property type="term" value="F:UDP-N-acetylglucosamine diphosphorylase activity"/>
    <property type="evidence" value="ECO:0007669"/>
    <property type="project" value="UniProtKB-UniRule"/>
</dbReference>
<evidence type="ECO:0000256" key="10">
    <source>
        <dbReference type="ARBA" id="ARBA00022984"/>
    </source>
</evidence>
<comment type="pathway">
    <text evidence="17">Bacterial outer membrane biogenesis; LPS lipid A biosynthesis.</text>
</comment>
<comment type="caution">
    <text evidence="17">Lacks conserved residue(s) required for the propagation of feature annotation.</text>
</comment>
<accession>G4CYD6</accession>
<protein>
    <recommendedName>
        <fullName evidence="17">Bifunctional protein GlmU</fullName>
    </recommendedName>
    <domain>
        <recommendedName>
            <fullName evidence="17">UDP-N-acetylglucosamine pyrophosphorylase</fullName>
            <ecNumber evidence="17">2.7.7.23</ecNumber>
        </recommendedName>
        <alternativeName>
            <fullName evidence="17">N-acetylglucosamine-1-phosphate uridyltransferase</fullName>
        </alternativeName>
    </domain>
    <domain>
        <recommendedName>
            <fullName evidence="17">Glucosamine-1-phosphate N-acetyltransferase</fullName>
            <ecNumber evidence="17">2.3.1.157</ecNumber>
        </recommendedName>
    </domain>
</protein>
<evidence type="ECO:0000256" key="9">
    <source>
        <dbReference type="ARBA" id="ARBA00022960"/>
    </source>
</evidence>
<feature type="compositionally biased region" description="Polar residues" evidence="18">
    <location>
        <begin position="1"/>
        <end position="16"/>
    </location>
</feature>
<dbReference type="InterPro" id="IPR029044">
    <property type="entry name" value="Nucleotide-diphossugar_trans"/>
</dbReference>
<dbReference type="InterPro" id="IPR050065">
    <property type="entry name" value="GlmU-like"/>
</dbReference>
<dbReference type="GO" id="GO:0009245">
    <property type="term" value="P:lipid A biosynthetic process"/>
    <property type="evidence" value="ECO:0007669"/>
    <property type="project" value="UniProtKB-UniRule"/>
</dbReference>
<feature type="binding site" evidence="17">
    <location>
        <begin position="30"/>
        <end position="33"/>
    </location>
    <ligand>
        <name>UDP-N-acetyl-alpha-D-glucosamine</name>
        <dbReference type="ChEBI" id="CHEBI:57705"/>
    </ligand>
</feature>
<feature type="binding site" evidence="17">
    <location>
        <begin position="102"/>
        <end position="103"/>
    </location>
    <ligand>
        <name>UDP-N-acetyl-alpha-D-glucosamine</name>
        <dbReference type="ChEBI" id="CHEBI:57705"/>
    </ligand>
</feature>
<evidence type="ECO:0000256" key="8">
    <source>
        <dbReference type="ARBA" id="ARBA00022842"/>
    </source>
</evidence>
<dbReference type="GO" id="GO:0009252">
    <property type="term" value="P:peptidoglycan biosynthetic process"/>
    <property type="evidence" value="ECO:0007669"/>
    <property type="project" value="UniProtKB-UniRule"/>
</dbReference>
<feature type="binding site" evidence="17">
    <location>
        <position position="44"/>
    </location>
    <ligand>
        <name>UDP-N-acetyl-alpha-D-glucosamine</name>
        <dbReference type="ChEBI" id="CHEBI:57705"/>
    </ligand>
</feature>
<evidence type="ECO:0000256" key="14">
    <source>
        <dbReference type="ARBA" id="ARBA00048247"/>
    </source>
</evidence>
<dbReference type="UniPathway" id="UPA00113">
    <property type="reaction ID" value="UER00532"/>
</dbReference>
<dbReference type="HOGENOM" id="CLU_029499_15_2_11"/>
<reference evidence="20 21" key="1">
    <citation type="submission" date="2011-06" db="EMBL/GenBank/DDBJ databases">
        <authorList>
            <person name="Muzny D."/>
            <person name="Qin X."/>
            <person name="Deng J."/>
            <person name="Jiang H."/>
            <person name="Liu Y."/>
            <person name="Qu J."/>
            <person name="Song X.-Z."/>
            <person name="Zhang L."/>
            <person name="Thornton R."/>
            <person name="Coyle M."/>
            <person name="Francisco L."/>
            <person name="Jackson L."/>
            <person name="Javaid M."/>
            <person name="Korchina V."/>
            <person name="Kovar C."/>
            <person name="Mata R."/>
            <person name="Mathew T."/>
            <person name="Ngo R."/>
            <person name="Nguyen L."/>
            <person name="Nguyen N."/>
            <person name="Okwuonu G."/>
            <person name="Ongeri F."/>
            <person name="Pham C."/>
            <person name="Simmons D."/>
            <person name="Wilczek-Boney K."/>
            <person name="Hale W."/>
            <person name="Jakkamsetti A."/>
            <person name="Pham P."/>
            <person name="Ruth R."/>
            <person name="San Lucas F."/>
            <person name="Warren J."/>
            <person name="Zhang J."/>
            <person name="Zhao Z."/>
            <person name="Zhou C."/>
            <person name="Zhu D."/>
            <person name="Lee S."/>
            <person name="Bess C."/>
            <person name="Blankenburg K."/>
            <person name="Forbes L."/>
            <person name="Fu Q."/>
            <person name="Gubbala S."/>
            <person name="Hirani K."/>
            <person name="Jayaseelan J.C."/>
            <person name="Lara F."/>
            <person name="Munidasa M."/>
            <person name="Palculict T."/>
            <person name="Patil S."/>
            <person name="Pu L.-L."/>
            <person name="Saada N."/>
            <person name="Tang L."/>
            <person name="Weissenberger G."/>
            <person name="Zhu Y."/>
            <person name="Hemphill L."/>
            <person name="Shang Y."/>
            <person name="Youmans B."/>
            <person name="Ayvaz T."/>
            <person name="Ross M."/>
            <person name="Santibanez J."/>
            <person name="Aqrawi P."/>
            <person name="Gross S."/>
            <person name="Joshi V."/>
            <person name="Fowler G."/>
            <person name="Nazareth L."/>
            <person name="Reid J."/>
            <person name="Worley K."/>
            <person name="Petrosino J."/>
            <person name="Highlander S."/>
            <person name="Gibbs R."/>
        </authorList>
    </citation>
    <scope>NUCLEOTIDE SEQUENCE [LARGE SCALE GENOMIC DNA]</scope>
    <source>
        <strain evidence="20 21">ATCC 25577</strain>
    </source>
</reference>
<keyword evidence="11 17" id="KW-0511">Multifunctional enzyme</keyword>
<evidence type="ECO:0000313" key="21">
    <source>
        <dbReference type="Proteomes" id="UP000005332"/>
    </source>
</evidence>
<dbReference type="GO" id="GO:0019134">
    <property type="term" value="F:glucosamine-1-phosphate N-acetyltransferase activity"/>
    <property type="evidence" value="ECO:0007669"/>
    <property type="project" value="UniProtKB-UniRule"/>
</dbReference>
<keyword evidence="21" id="KW-1185">Reference proteome</keyword>
<dbReference type="InterPro" id="IPR005882">
    <property type="entry name" value="Bifunctional_GlmU"/>
</dbReference>
<dbReference type="GO" id="GO:0000287">
    <property type="term" value="F:magnesium ion binding"/>
    <property type="evidence" value="ECO:0007669"/>
    <property type="project" value="UniProtKB-UniRule"/>
</dbReference>
<feature type="binding site" evidence="17">
    <location>
        <position position="419"/>
    </location>
    <ligand>
        <name>acetyl-CoA</name>
        <dbReference type="ChEBI" id="CHEBI:57288"/>
    </ligand>
</feature>